<reference evidence="5" key="1">
    <citation type="submission" date="2020-06" db="EMBL/GenBank/DDBJ databases">
        <title>Novel chitinolytic bacterium.</title>
        <authorList>
            <person name="Ungkulpasvich U."/>
            <person name="Kosugi A."/>
            <person name="Uke A."/>
        </authorList>
    </citation>
    <scope>NUCLEOTIDE SEQUENCE</scope>
    <source>
        <strain evidence="5">UUS1-1</strain>
    </source>
</reference>
<gene>
    <name evidence="4" type="primary">atpD</name>
    <name evidence="5" type="ORF">G5B42_02990</name>
</gene>
<protein>
    <recommendedName>
        <fullName evidence="4">V-type ATP synthase subunit D</fullName>
    </recommendedName>
    <alternativeName>
        <fullName evidence="4">V-ATPase subunit D</fullName>
    </alternativeName>
</protein>
<dbReference type="EMBL" id="JAAKDE010000004">
    <property type="protein sequence ID" value="MBA2132509.1"/>
    <property type="molecule type" value="Genomic_DNA"/>
</dbReference>
<comment type="similarity">
    <text evidence="1 4">Belongs to the V-ATPase D subunit family.</text>
</comment>
<evidence type="ECO:0000256" key="2">
    <source>
        <dbReference type="ARBA" id="ARBA00022448"/>
    </source>
</evidence>
<dbReference type="Proteomes" id="UP000657177">
    <property type="component" value="Unassembled WGS sequence"/>
</dbReference>
<dbReference type="NCBIfam" id="TIGR00309">
    <property type="entry name" value="V_ATPase_subD"/>
    <property type="match status" value="1"/>
</dbReference>
<dbReference type="GO" id="GO:0042777">
    <property type="term" value="P:proton motive force-driven plasma membrane ATP synthesis"/>
    <property type="evidence" value="ECO:0007669"/>
    <property type="project" value="UniProtKB-UniRule"/>
</dbReference>
<dbReference type="PANTHER" id="PTHR11671">
    <property type="entry name" value="V-TYPE ATP SYNTHASE SUBUNIT D"/>
    <property type="match status" value="1"/>
</dbReference>
<dbReference type="InterPro" id="IPR002699">
    <property type="entry name" value="V_ATPase_D"/>
</dbReference>
<dbReference type="Pfam" id="PF01813">
    <property type="entry name" value="ATP-synt_D"/>
    <property type="match status" value="1"/>
</dbReference>
<evidence type="ECO:0000313" key="5">
    <source>
        <dbReference type="EMBL" id="MBA2132509.1"/>
    </source>
</evidence>
<dbReference type="GO" id="GO:0005524">
    <property type="term" value="F:ATP binding"/>
    <property type="evidence" value="ECO:0007669"/>
    <property type="project" value="UniProtKB-UniRule"/>
</dbReference>
<dbReference type="RefSeq" id="WP_181338952.1">
    <property type="nucleotide sequence ID" value="NZ_JAAKDE010000004.1"/>
</dbReference>
<evidence type="ECO:0000256" key="3">
    <source>
        <dbReference type="ARBA" id="ARBA00023065"/>
    </source>
</evidence>
<accession>A0A8J6I1B5</accession>
<dbReference type="GO" id="GO:0046933">
    <property type="term" value="F:proton-transporting ATP synthase activity, rotational mechanism"/>
    <property type="evidence" value="ECO:0007669"/>
    <property type="project" value="UniProtKB-UniRule"/>
</dbReference>
<organism evidence="5 6">
    <name type="scientific">Capillibacterium thermochitinicola</name>
    <dbReference type="NCBI Taxonomy" id="2699427"/>
    <lineage>
        <taxon>Bacteria</taxon>
        <taxon>Bacillati</taxon>
        <taxon>Bacillota</taxon>
        <taxon>Capillibacterium</taxon>
    </lineage>
</organism>
<keyword evidence="2 4" id="KW-0813">Transport</keyword>
<evidence type="ECO:0000256" key="1">
    <source>
        <dbReference type="ARBA" id="ARBA00005850"/>
    </source>
</evidence>
<keyword evidence="6" id="KW-1185">Reference proteome</keyword>
<dbReference type="Gene3D" id="1.10.287.3240">
    <property type="match status" value="1"/>
</dbReference>
<sequence length="208" mass="23538">MEIRVNPTRMELTRLKKRLATAVRGHKLLKDKLDELMKDFFDLVEENRNLRRKVEENLATALAGMAMARAVISRSVLEAAIVTSRGEAALQAGTTSRMGVEVPVFQLEMTPALGNGFGMTETSAEFDEAIDLLANSFQSMIELAQVEKTVELMAAEIERTRRRVNALEYVLIPKLRDQIKYITMKLEENERANLVRLMKVKDIVRSKG</sequence>
<comment type="caution">
    <text evidence="5">The sequence shown here is derived from an EMBL/GenBank/DDBJ whole genome shotgun (WGS) entry which is preliminary data.</text>
</comment>
<keyword evidence="4" id="KW-0066">ATP synthesis</keyword>
<name>A0A8J6I1B5_9FIRM</name>
<evidence type="ECO:0000313" key="6">
    <source>
        <dbReference type="Proteomes" id="UP000657177"/>
    </source>
</evidence>
<keyword evidence="4" id="KW-0375">Hydrogen ion transport</keyword>
<comment type="function">
    <text evidence="4">Produces ATP from ADP in the presence of a proton gradient across the membrane.</text>
</comment>
<dbReference type="AlphaFoldDB" id="A0A8J6I1B5"/>
<proteinExistence type="inferred from homology"/>
<dbReference type="GO" id="GO:0046961">
    <property type="term" value="F:proton-transporting ATPase activity, rotational mechanism"/>
    <property type="evidence" value="ECO:0007669"/>
    <property type="project" value="InterPro"/>
</dbReference>
<keyword evidence="3 4" id="KW-0406">Ion transport</keyword>
<dbReference type="HAMAP" id="MF_00271">
    <property type="entry name" value="ATP_synth_D_arch"/>
    <property type="match status" value="1"/>
</dbReference>
<evidence type="ECO:0000256" key="4">
    <source>
        <dbReference type="HAMAP-Rule" id="MF_00271"/>
    </source>
</evidence>